<dbReference type="HOGENOM" id="CLU_3291052_0_0_11"/>
<dbReference type="AlphaFoldDB" id="A0A066YN03"/>
<evidence type="ECO:0000313" key="2">
    <source>
        <dbReference type="EMBL" id="KDN81289.1"/>
    </source>
</evidence>
<feature type="compositionally biased region" description="Polar residues" evidence="1">
    <location>
        <begin position="1"/>
        <end position="12"/>
    </location>
</feature>
<evidence type="ECO:0000313" key="3">
    <source>
        <dbReference type="Proteomes" id="UP000027178"/>
    </source>
</evidence>
<sequence>MRSARSGVSGSTGRAGVTESGFRLVGAAGSELRESGFPMA</sequence>
<feature type="region of interest" description="Disordered" evidence="1">
    <location>
        <begin position="1"/>
        <end position="24"/>
    </location>
</feature>
<proteinExistence type="predicted"/>
<organism evidence="2 3">
    <name type="scientific">Kitasatospora cheerisanensis KCTC 2395</name>
    <dbReference type="NCBI Taxonomy" id="1348663"/>
    <lineage>
        <taxon>Bacteria</taxon>
        <taxon>Bacillati</taxon>
        <taxon>Actinomycetota</taxon>
        <taxon>Actinomycetes</taxon>
        <taxon>Kitasatosporales</taxon>
        <taxon>Streptomycetaceae</taxon>
        <taxon>Kitasatospora</taxon>
    </lineage>
</organism>
<reference evidence="2 3" key="1">
    <citation type="submission" date="2014-05" db="EMBL/GenBank/DDBJ databases">
        <title>Draft Genome Sequence of Kitasatospora cheerisanensis KCTC 2395.</title>
        <authorList>
            <person name="Nam D.H."/>
        </authorList>
    </citation>
    <scope>NUCLEOTIDE SEQUENCE [LARGE SCALE GENOMIC DNA]</scope>
    <source>
        <strain evidence="2 3">KCTC 2395</strain>
    </source>
</reference>
<protein>
    <submittedName>
        <fullName evidence="2">Uncharacterized protein</fullName>
    </submittedName>
</protein>
<dbReference type="EMBL" id="JNBY01000148">
    <property type="protein sequence ID" value="KDN81289.1"/>
    <property type="molecule type" value="Genomic_DNA"/>
</dbReference>
<name>A0A066YN03_9ACTN</name>
<accession>A0A066YN03</accession>
<keyword evidence="3" id="KW-1185">Reference proteome</keyword>
<evidence type="ECO:0000256" key="1">
    <source>
        <dbReference type="SAM" id="MobiDB-lite"/>
    </source>
</evidence>
<comment type="caution">
    <text evidence="2">The sequence shown here is derived from an EMBL/GenBank/DDBJ whole genome shotgun (WGS) entry which is preliminary data.</text>
</comment>
<dbReference type="Proteomes" id="UP000027178">
    <property type="component" value="Unassembled WGS sequence"/>
</dbReference>
<gene>
    <name evidence="2" type="ORF">KCH_69210</name>
</gene>